<gene>
    <name evidence="3" type="ORF">INT44_009153</name>
</gene>
<feature type="transmembrane region" description="Helical" evidence="1">
    <location>
        <begin position="56"/>
        <end position="74"/>
    </location>
</feature>
<keyword evidence="1" id="KW-1133">Transmembrane helix</keyword>
<keyword evidence="1" id="KW-0812">Transmembrane</keyword>
<dbReference type="PANTHER" id="PTHR39405:SF1">
    <property type="entry name" value="DSC E3 UBIQUITIN LIGASE COMPLEX SUBUNIT 4"/>
    <property type="match status" value="1"/>
</dbReference>
<keyword evidence="4" id="KW-1185">Reference proteome</keyword>
<evidence type="ECO:0000313" key="4">
    <source>
        <dbReference type="Proteomes" id="UP000612746"/>
    </source>
</evidence>
<dbReference type="Pfam" id="PF08508">
    <property type="entry name" value="DUF1746"/>
    <property type="match status" value="1"/>
</dbReference>
<evidence type="ECO:0000259" key="2">
    <source>
        <dbReference type="Pfam" id="PF08508"/>
    </source>
</evidence>
<evidence type="ECO:0000313" key="3">
    <source>
        <dbReference type="EMBL" id="KAG2184138.1"/>
    </source>
</evidence>
<dbReference type="OrthoDB" id="5428737at2759"/>
<dbReference type="InterPro" id="IPR038967">
    <property type="entry name" value="Dsc4-like"/>
</dbReference>
<accession>A0A8H7Q2J5</accession>
<name>A0A8H7Q2J5_9FUNG</name>
<organism evidence="3 4">
    <name type="scientific">Umbelopsis vinacea</name>
    <dbReference type="NCBI Taxonomy" id="44442"/>
    <lineage>
        <taxon>Eukaryota</taxon>
        <taxon>Fungi</taxon>
        <taxon>Fungi incertae sedis</taxon>
        <taxon>Mucoromycota</taxon>
        <taxon>Mucoromycotina</taxon>
        <taxon>Umbelopsidomycetes</taxon>
        <taxon>Umbelopsidales</taxon>
        <taxon>Umbelopsidaceae</taxon>
        <taxon>Umbelopsis</taxon>
    </lineage>
</organism>
<dbReference type="GO" id="GO:0005783">
    <property type="term" value="C:endoplasmic reticulum"/>
    <property type="evidence" value="ECO:0007669"/>
    <property type="project" value="TreeGrafter"/>
</dbReference>
<comment type="caution">
    <text evidence="3">The sequence shown here is derived from an EMBL/GenBank/DDBJ whole genome shotgun (WGS) entry which is preliminary data.</text>
</comment>
<evidence type="ECO:0000256" key="1">
    <source>
        <dbReference type="SAM" id="Phobius"/>
    </source>
</evidence>
<dbReference type="GO" id="GO:0032933">
    <property type="term" value="P:SREBP signaling pathway"/>
    <property type="evidence" value="ECO:0007669"/>
    <property type="project" value="InterPro"/>
</dbReference>
<reference evidence="3" key="1">
    <citation type="submission" date="2020-12" db="EMBL/GenBank/DDBJ databases">
        <title>Metabolic potential, ecology and presence of endohyphal bacteria is reflected in genomic diversity of Mucoromycotina.</title>
        <authorList>
            <person name="Muszewska A."/>
            <person name="Okrasinska A."/>
            <person name="Steczkiewicz K."/>
            <person name="Drgas O."/>
            <person name="Orlowska M."/>
            <person name="Perlinska-Lenart U."/>
            <person name="Aleksandrzak-Piekarczyk T."/>
            <person name="Szatraj K."/>
            <person name="Zielenkiewicz U."/>
            <person name="Pilsyk S."/>
            <person name="Malc E."/>
            <person name="Mieczkowski P."/>
            <person name="Kruszewska J.S."/>
            <person name="Biernat P."/>
            <person name="Pawlowska J."/>
        </authorList>
    </citation>
    <scope>NUCLEOTIDE SEQUENCE</scope>
    <source>
        <strain evidence="3">WA0000051536</strain>
    </source>
</reference>
<dbReference type="InterPro" id="IPR013715">
    <property type="entry name" value="DUF1746"/>
</dbReference>
<dbReference type="GO" id="GO:0044695">
    <property type="term" value="C:Dsc E3 ubiquitin ligase complex"/>
    <property type="evidence" value="ECO:0007669"/>
    <property type="project" value="InterPro"/>
</dbReference>
<sequence>MGLYAKRDVIRSLDFLLYCQFAYIYLLDASLLVLLFRILIQLFLSPRSIARTLRTALGIALGGFVLCLLLHATSEPAQYGLLIDFVGRVYKPSKLRLIVLDFIILCFQVILIFTSSSLTSALLQRVTTTAAAANDTSSSNHERIEEESAEIQEPPIGYEHELVVDVNLRASIRNVFYAEMDITQLREQRERTLLV</sequence>
<feature type="transmembrane region" description="Helical" evidence="1">
    <location>
        <begin position="20"/>
        <end position="44"/>
    </location>
</feature>
<feature type="transmembrane region" description="Helical" evidence="1">
    <location>
        <begin position="94"/>
        <end position="115"/>
    </location>
</feature>
<protein>
    <recommendedName>
        <fullName evidence="2">DUF1746 domain-containing protein</fullName>
    </recommendedName>
</protein>
<keyword evidence="1" id="KW-0472">Membrane</keyword>
<proteinExistence type="predicted"/>
<dbReference type="EMBL" id="JAEPRA010000006">
    <property type="protein sequence ID" value="KAG2184138.1"/>
    <property type="molecule type" value="Genomic_DNA"/>
</dbReference>
<dbReference type="AlphaFoldDB" id="A0A8H7Q2J5"/>
<dbReference type="Proteomes" id="UP000612746">
    <property type="component" value="Unassembled WGS sequence"/>
</dbReference>
<dbReference type="PANTHER" id="PTHR39405">
    <property type="entry name" value="DSC E3 UBIQUITIN LIGASE COMPLEX SUBUNIT 4"/>
    <property type="match status" value="1"/>
</dbReference>
<feature type="domain" description="DUF1746" evidence="2">
    <location>
        <begin position="12"/>
        <end position="110"/>
    </location>
</feature>